<gene>
    <name evidence="8" type="primary">cydB</name>
    <name evidence="8" type="ORF">Afil01_57070</name>
</gene>
<evidence type="ECO:0000256" key="3">
    <source>
        <dbReference type="ARBA" id="ARBA00022475"/>
    </source>
</evidence>
<dbReference type="GO" id="GO:0009055">
    <property type="term" value="F:electron transfer activity"/>
    <property type="evidence" value="ECO:0007669"/>
    <property type="project" value="TreeGrafter"/>
</dbReference>
<evidence type="ECO:0000313" key="9">
    <source>
        <dbReference type="Proteomes" id="UP001165079"/>
    </source>
</evidence>
<keyword evidence="3" id="KW-1003">Cell membrane</keyword>
<evidence type="ECO:0000256" key="1">
    <source>
        <dbReference type="ARBA" id="ARBA00004651"/>
    </source>
</evidence>
<feature type="transmembrane region" description="Helical" evidence="7">
    <location>
        <begin position="231"/>
        <end position="250"/>
    </location>
</feature>
<keyword evidence="6 7" id="KW-0472">Membrane</keyword>
<protein>
    <submittedName>
        <fullName evidence="8">Cytochrome bd oxidase subunit II</fullName>
    </submittedName>
</protein>
<dbReference type="PANTHER" id="PTHR43141">
    <property type="entry name" value="CYTOCHROME BD2 SUBUNIT II"/>
    <property type="match status" value="1"/>
</dbReference>
<dbReference type="Pfam" id="PF02322">
    <property type="entry name" value="Cyt_bd_oxida_II"/>
    <property type="match status" value="1"/>
</dbReference>
<feature type="transmembrane region" description="Helical" evidence="7">
    <location>
        <begin position="207"/>
        <end position="224"/>
    </location>
</feature>
<evidence type="ECO:0000256" key="7">
    <source>
        <dbReference type="SAM" id="Phobius"/>
    </source>
</evidence>
<keyword evidence="9" id="KW-1185">Reference proteome</keyword>
<comment type="similarity">
    <text evidence="2">Belongs to the cytochrome ubiquinol oxidase subunit 2 family.</text>
</comment>
<evidence type="ECO:0000256" key="2">
    <source>
        <dbReference type="ARBA" id="ARBA00007543"/>
    </source>
</evidence>
<dbReference type="EMBL" id="BSTX01000004">
    <property type="protein sequence ID" value="GLZ80900.1"/>
    <property type="molecule type" value="Genomic_DNA"/>
</dbReference>
<organism evidence="8 9">
    <name type="scientific">Actinorhabdospora filicis</name>
    <dbReference type="NCBI Taxonomy" id="1785913"/>
    <lineage>
        <taxon>Bacteria</taxon>
        <taxon>Bacillati</taxon>
        <taxon>Actinomycetota</taxon>
        <taxon>Actinomycetes</taxon>
        <taxon>Micromonosporales</taxon>
        <taxon>Micromonosporaceae</taxon>
        <taxon>Actinorhabdospora</taxon>
    </lineage>
</organism>
<feature type="transmembrane region" description="Helical" evidence="7">
    <location>
        <begin position="112"/>
        <end position="130"/>
    </location>
</feature>
<sequence length="305" mass="31566">MTGLWYALLGLLFAAYFGLAGLDYGVGMLARHLGRDEREKRLALATVGPFFLGNEVWLVAAIGAMFGAFPLMEGEFLGSRPVLFAVLLCGLVAFTAAVQLRSRGKNVGAFDAVIALGALVTVIGWGAVLGEVLQDDGGLPNWFSLLCGLVLAVLALLHGAAFLAWRGTPELKARAKGVLSAGTLPALIGVALVTVTGIFTVDVAQPIVLIAGAVVIAGAVLLAGRSSRAGLALTGSAAAITLPVLVIGLAKLPYVAGHLTVAQAATGEDALTLLTIAAAPMVPVLLAFQAVTWWLWRRRATPLFY</sequence>
<dbReference type="InterPro" id="IPR003317">
    <property type="entry name" value="Cyt-d_oxidase_su2"/>
</dbReference>
<dbReference type="GO" id="GO:0019646">
    <property type="term" value="P:aerobic electron transport chain"/>
    <property type="evidence" value="ECO:0007669"/>
    <property type="project" value="TreeGrafter"/>
</dbReference>
<evidence type="ECO:0000256" key="6">
    <source>
        <dbReference type="ARBA" id="ARBA00023136"/>
    </source>
</evidence>
<keyword evidence="4 7" id="KW-0812">Transmembrane</keyword>
<accession>A0A9W6WDJ2</accession>
<dbReference type="GO" id="GO:0070069">
    <property type="term" value="C:cytochrome complex"/>
    <property type="evidence" value="ECO:0007669"/>
    <property type="project" value="TreeGrafter"/>
</dbReference>
<proteinExistence type="inferred from homology"/>
<evidence type="ECO:0000256" key="4">
    <source>
        <dbReference type="ARBA" id="ARBA00022692"/>
    </source>
</evidence>
<feature type="transmembrane region" description="Helical" evidence="7">
    <location>
        <begin position="6"/>
        <end position="30"/>
    </location>
</feature>
<dbReference type="GO" id="GO:0016682">
    <property type="term" value="F:oxidoreductase activity, acting on diphenols and related substances as donors, oxygen as acceptor"/>
    <property type="evidence" value="ECO:0007669"/>
    <property type="project" value="TreeGrafter"/>
</dbReference>
<feature type="transmembrane region" description="Helical" evidence="7">
    <location>
        <begin position="270"/>
        <end position="296"/>
    </location>
</feature>
<evidence type="ECO:0000256" key="5">
    <source>
        <dbReference type="ARBA" id="ARBA00022989"/>
    </source>
</evidence>
<dbReference type="PANTHER" id="PTHR43141:SF4">
    <property type="entry name" value="CYTOCHROME BD2 SUBUNIT II"/>
    <property type="match status" value="1"/>
</dbReference>
<feature type="transmembrane region" description="Helical" evidence="7">
    <location>
        <begin position="42"/>
        <end position="69"/>
    </location>
</feature>
<feature type="transmembrane region" description="Helical" evidence="7">
    <location>
        <begin position="142"/>
        <end position="165"/>
    </location>
</feature>
<dbReference type="AlphaFoldDB" id="A0A9W6WDJ2"/>
<feature type="transmembrane region" description="Helical" evidence="7">
    <location>
        <begin position="81"/>
        <end position="100"/>
    </location>
</feature>
<dbReference type="RefSeq" id="WP_285666184.1">
    <property type="nucleotide sequence ID" value="NZ_BSTX01000004.1"/>
</dbReference>
<reference evidence="8" key="1">
    <citation type="submission" date="2023-03" db="EMBL/GenBank/DDBJ databases">
        <title>Actinorhabdospora filicis NBRC 111898.</title>
        <authorList>
            <person name="Ichikawa N."/>
            <person name="Sato H."/>
            <person name="Tonouchi N."/>
        </authorList>
    </citation>
    <scope>NUCLEOTIDE SEQUENCE</scope>
    <source>
        <strain evidence="8">NBRC 111898</strain>
    </source>
</reference>
<dbReference type="Proteomes" id="UP001165079">
    <property type="component" value="Unassembled WGS sequence"/>
</dbReference>
<evidence type="ECO:0000313" key="8">
    <source>
        <dbReference type="EMBL" id="GLZ80900.1"/>
    </source>
</evidence>
<comment type="caution">
    <text evidence="8">The sequence shown here is derived from an EMBL/GenBank/DDBJ whole genome shotgun (WGS) entry which is preliminary data.</text>
</comment>
<comment type="subcellular location">
    <subcellularLocation>
        <location evidence="1">Cell membrane</location>
        <topology evidence="1">Multi-pass membrane protein</topology>
    </subcellularLocation>
</comment>
<dbReference type="GO" id="GO:0005886">
    <property type="term" value="C:plasma membrane"/>
    <property type="evidence" value="ECO:0007669"/>
    <property type="project" value="UniProtKB-SubCell"/>
</dbReference>
<name>A0A9W6WDJ2_9ACTN</name>
<feature type="transmembrane region" description="Helical" evidence="7">
    <location>
        <begin position="177"/>
        <end position="201"/>
    </location>
</feature>
<keyword evidence="5 7" id="KW-1133">Transmembrane helix</keyword>